<feature type="domain" description="Integrase catalytic" evidence="2">
    <location>
        <begin position="158"/>
        <end position="283"/>
    </location>
</feature>
<dbReference type="Proteomes" id="UP001217089">
    <property type="component" value="Unassembled WGS sequence"/>
</dbReference>
<dbReference type="InterPro" id="IPR000953">
    <property type="entry name" value="Chromo/chromo_shadow_dom"/>
</dbReference>
<dbReference type="PANTHER" id="PTHR46585">
    <property type="entry name" value="INTEGRASE CORE DOMAIN CONTAINING PROTEIN"/>
    <property type="match status" value="1"/>
</dbReference>
<dbReference type="PROSITE" id="PS50013">
    <property type="entry name" value="CHROMO_2"/>
    <property type="match status" value="1"/>
</dbReference>
<evidence type="ECO:0008006" key="5">
    <source>
        <dbReference type="Google" id="ProtNLM"/>
    </source>
</evidence>
<gene>
    <name evidence="3" type="ORF">KUTeg_001721</name>
</gene>
<evidence type="ECO:0000313" key="3">
    <source>
        <dbReference type="EMBL" id="KAJ8320134.1"/>
    </source>
</evidence>
<accession>A0ABQ9FS94</accession>
<dbReference type="InterPro" id="IPR012337">
    <property type="entry name" value="RNaseH-like_sf"/>
</dbReference>
<dbReference type="EMBL" id="JARBDR010000141">
    <property type="protein sequence ID" value="KAJ8320134.1"/>
    <property type="molecule type" value="Genomic_DNA"/>
</dbReference>
<name>A0ABQ9FS94_TEGGR</name>
<dbReference type="PANTHER" id="PTHR46585:SF1">
    <property type="entry name" value="CHROMO DOMAIN-CONTAINING PROTEIN"/>
    <property type="match status" value="1"/>
</dbReference>
<organism evidence="3 4">
    <name type="scientific">Tegillarca granosa</name>
    <name type="common">Malaysian cockle</name>
    <name type="synonym">Anadara granosa</name>
    <dbReference type="NCBI Taxonomy" id="220873"/>
    <lineage>
        <taxon>Eukaryota</taxon>
        <taxon>Metazoa</taxon>
        <taxon>Spiralia</taxon>
        <taxon>Lophotrochozoa</taxon>
        <taxon>Mollusca</taxon>
        <taxon>Bivalvia</taxon>
        <taxon>Autobranchia</taxon>
        <taxon>Pteriomorphia</taxon>
        <taxon>Arcoida</taxon>
        <taxon>Arcoidea</taxon>
        <taxon>Arcidae</taxon>
        <taxon>Tegillarca</taxon>
    </lineage>
</organism>
<sequence>MVLVPYDRYQRLTSFKPDQEVKYLDAQQNVKKLKIQSENIIPKTEPEVKILETLSIEDILVAIPNNVRNKARALLNHLRKHLKWNDRGEISADGHIIPGSNIVDLVKASVKEYKDFKPVGLELFNKVIHDSNTPLSLLATSNKQIGSGLQPPPGAPTSVSKYVWTVPLHSTKGKEMVSAFVKIFTKKRKPTRIRSDKGSEFNNKYLKRYLKEQNVDYFVTQNVVKASYAERAFKTIKSRIQHYLTKKQTHRWMNVLDKITESYNHTYHRTIKRTPASVKPKDSVSLWKTIYKTKAKVQPKVKSESKGRSYRRIYKFKVGDVVRISFLKKPFQKEYDERWSRELFVVTERFVREDIPQYKLKDYANDIIDGVFYQNQLNKAYEQEVYFIEKVLKTRGKAVNKAYLVRWKGW</sequence>
<dbReference type="InterPro" id="IPR001584">
    <property type="entry name" value="Integrase_cat-core"/>
</dbReference>
<evidence type="ECO:0000313" key="4">
    <source>
        <dbReference type="Proteomes" id="UP001217089"/>
    </source>
</evidence>
<protein>
    <recommendedName>
        <fullName evidence="5">Integrase catalytic domain-containing protein</fullName>
    </recommendedName>
</protein>
<evidence type="ECO:0000259" key="1">
    <source>
        <dbReference type="PROSITE" id="PS50013"/>
    </source>
</evidence>
<reference evidence="3 4" key="1">
    <citation type="submission" date="2022-12" db="EMBL/GenBank/DDBJ databases">
        <title>Chromosome-level genome of Tegillarca granosa.</title>
        <authorList>
            <person name="Kim J."/>
        </authorList>
    </citation>
    <scope>NUCLEOTIDE SEQUENCE [LARGE SCALE GENOMIC DNA]</scope>
    <source>
        <strain evidence="3">Teg-2019</strain>
        <tissue evidence="3">Adductor muscle</tissue>
    </source>
</reference>
<evidence type="ECO:0000259" key="2">
    <source>
        <dbReference type="PROSITE" id="PS50994"/>
    </source>
</evidence>
<keyword evidence="4" id="KW-1185">Reference proteome</keyword>
<dbReference type="Gene3D" id="3.30.420.10">
    <property type="entry name" value="Ribonuclease H-like superfamily/Ribonuclease H"/>
    <property type="match status" value="1"/>
</dbReference>
<feature type="domain" description="Chromo" evidence="1">
    <location>
        <begin position="386"/>
        <end position="410"/>
    </location>
</feature>
<comment type="caution">
    <text evidence="3">The sequence shown here is derived from an EMBL/GenBank/DDBJ whole genome shotgun (WGS) entry which is preliminary data.</text>
</comment>
<proteinExistence type="predicted"/>
<dbReference type="InterPro" id="IPR036397">
    <property type="entry name" value="RNaseH_sf"/>
</dbReference>
<dbReference type="SUPFAM" id="SSF53098">
    <property type="entry name" value="Ribonuclease H-like"/>
    <property type="match status" value="1"/>
</dbReference>
<dbReference type="PROSITE" id="PS50994">
    <property type="entry name" value="INTEGRASE"/>
    <property type="match status" value="1"/>
</dbReference>